<dbReference type="Pfam" id="PF04343">
    <property type="entry name" value="DUF488"/>
    <property type="match status" value="1"/>
</dbReference>
<keyword evidence="2" id="KW-1185">Reference proteome</keyword>
<dbReference type="Proteomes" id="UP000192042">
    <property type="component" value="Chromosome I"/>
</dbReference>
<sequence length="77" mass="8763">MREAARRRTAIMCAEAVPWRCHRLLIADVLLSLGWSVRHIFSDIDLQPHKLTSFARLEAGRVTYPAPSDSTETPNLF</sequence>
<gene>
    <name evidence="1" type="ORF">NSJP_0468</name>
</gene>
<evidence type="ECO:0000313" key="1">
    <source>
        <dbReference type="EMBL" id="SLM46640.1"/>
    </source>
</evidence>
<reference evidence="1 2" key="1">
    <citation type="submission" date="2017-03" db="EMBL/GenBank/DDBJ databases">
        <authorList>
            <person name="Afonso C.L."/>
            <person name="Miller P.J."/>
            <person name="Scott M.A."/>
            <person name="Spackman E."/>
            <person name="Goraichik I."/>
            <person name="Dimitrov K.M."/>
            <person name="Suarez D.L."/>
            <person name="Swayne D.E."/>
        </authorList>
    </citation>
    <scope>NUCLEOTIDE SEQUENCE [LARGE SCALE GENOMIC DNA]</scope>
    <source>
        <strain evidence="1">Genome sequencing of Nitrospira japonica strain NJ11</strain>
    </source>
</reference>
<dbReference type="AlphaFoldDB" id="A0A1W1I0V9"/>
<protein>
    <recommendedName>
        <fullName evidence="3">DUF488 domain-containing protein</fullName>
    </recommendedName>
</protein>
<name>A0A1W1I0V9_9BACT</name>
<proteinExistence type="predicted"/>
<evidence type="ECO:0000313" key="2">
    <source>
        <dbReference type="Proteomes" id="UP000192042"/>
    </source>
</evidence>
<organism evidence="1 2">
    <name type="scientific">Nitrospira japonica</name>
    <dbReference type="NCBI Taxonomy" id="1325564"/>
    <lineage>
        <taxon>Bacteria</taxon>
        <taxon>Pseudomonadati</taxon>
        <taxon>Nitrospirota</taxon>
        <taxon>Nitrospiria</taxon>
        <taxon>Nitrospirales</taxon>
        <taxon>Nitrospiraceae</taxon>
        <taxon>Nitrospira</taxon>
    </lineage>
</organism>
<dbReference type="EMBL" id="LT828648">
    <property type="protein sequence ID" value="SLM46640.1"/>
    <property type="molecule type" value="Genomic_DNA"/>
</dbReference>
<evidence type="ECO:0008006" key="3">
    <source>
        <dbReference type="Google" id="ProtNLM"/>
    </source>
</evidence>
<dbReference type="KEGG" id="nja:NSJP_0468"/>
<dbReference type="PANTHER" id="PTHR39337:SF1">
    <property type="entry name" value="BLR5642 PROTEIN"/>
    <property type="match status" value="1"/>
</dbReference>
<dbReference type="STRING" id="1325564.NSJP_0468"/>
<dbReference type="InterPro" id="IPR007438">
    <property type="entry name" value="DUF488"/>
</dbReference>
<accession>A0A1W1I0V9</accession>
<dbReference type="PANTHER" id="PTHR39337">
    <property type="entry name" value="BLR5642 PROTEIN"/>
    <property type="match status" value="1"/>
</dbReference>